<keyword evidence="8" id="KW-1185">Reference proteome</keyword>
<evidence type="ECO:0000259" key="6">
    <source>
        <dbReference type="Pfam" id="PF00933"/>
    </source>
</evidence>
<name>A0A9X2ELB7_9SPHN</name>
<evidence type="ECO:0000256" key="2">
    <source>
        <dbReference type="ARBA" id="ARBA00005336"/>
    </source>
</evidence>
<dbReference type="NCBIfam" id="NF003740">
    <property type="entry name" value="PRK05337.1"/>
    <property type="match status" value="1"/>
</dbReference>
<gene>
    <name evidence="7" type="primary">nagZ</name>
    <name evidence="7" type="ORF">NDO55_06935</name>
</gene>
<dbReference type="GO" id="GO:0004563">
    <property type="term" value="F:beta-N-acetylhexosaminidase activity"/>
    <property type="evidence" value="ECO:0007669"/>
    <property type="project" value="UniProtKB-EC"/>
</dbReference>
<evidence type="ECO:0000313" key="7">
    <source>
        <dbReference type="EMBL" id="MCM8557552.1"/>
    </source>
</evidence>
<comment type="caution">
    <text evidence="7">The sequence shown here is derived from an EMBL/GenBank/DDBJ whole genome shotgun (WGS) entry which is preliminary data.</text>
</comment>
<dbReference type="SUPFAM" id="SSF51445">
    <property type="entry name" value="(Trans)glycosidases"/>
    <property type="match status" value="1"/>
</dbReference>
<dbReference type="InterPro" id="IPR017853">
    <property type="entry name" value="GH"/>
</dbReference>
<reference evidence="7" key="1">
    <citation type="submission" date="2022-06" db="EMBL/GenBank/DDBJ databases">
        <title>Sphingomicrobium sedimins sp. nov., a marine bacterium isolated from tidal flat.</title>
        <authorList>
            <person name="Kim C.-H."/>
            <person name="Yoo Y."/>
            <person name="Kim J.-J."/>
        </authorList>
    </citation>
    <scope>NUCLEOTIDE SEQUENCE</scope>
    <source>
        <strain evidence="7">GRR-S6-50</strain>
    </source>
</reference>
<accession>A0A9X2ELB7</accession>
<dbReference type="PANTHER" id="PTHR30480:SF13">
    <property type="entry name" value="BETA-HEXOSAMINIDASE"/>
    <property type="match status" value="1"/>
</dbReference>
<dbReference type="GO" id="GO:0009254">
    <property type="term" value="P:peptidoglycan turnover"/>
    <property type="evidence" value="ECO:0007669"/>
    <property type="project" value="TreeGrafter"/>
</dbReference>
<dbReference type="InterPro" id="IPR036962">
    <property type="entry name" value="Glyco_hydro_3_N_sf"/>
</dbReference>
<dbReference type="PANTHER" id="PTHR30480">
    <property type="entry name" value="BETA-HEXOSAMINIDASE-RELATED"/>
    <property type="match status" value="1"/>
</dbReference>
<dbReference type="EC" id="3.2.1.52" evidence="3"/>
<evidence type="ECO:0000256" key="5">
    <source>
        <dbReference type="ARBA" id="ARBA00023295"/>
    </source>
</evidence>
<feature type="domain" description="Glycoside hydrolase family 3 N-terminal" evidence="6">
    <location>
        <begin position="14"/>
        <end position="307"/>
    </location>
</feature>
<proteinExistence type="inferred from homology"/>
<keyword evidence="5 7" id="KW-0326">Glycosidase</keyword>
<organism evidence="7 8">
    <name type="scientific">Sphingomicrobium sediminis</name>
    <dbReference type="NCBI Taxonomy" id="2950949"/>
    <lineage>
        <taxon>Bacteria</taxon>
        <taxon>Pseudomonadati</taxon>
        <taxon>Pseudomonadota</taxon>
        <taxon>Alphaproteobacteria</taxon>
        <taxon>Sphingomonadales</taxon>
        <taxon>Sphingomonadaceae</taxon>
        <taxon>Sphingomicrobium</taxon>
    </lineage>
</organism>
<sequence length="335" mass="36015">MQAVIYGMSGLTLTDEETRFFKDANPAGYILFGRNVEDMEQLRGLTDSLKSLHGRDDLPILIDQEGGRVARMRPPEFPEFPAMGKFAKLYDIAPSSAIEAARANARAIGLMLAEAGITVDALPVLDVLQQGADEIVGDRSLGAEPMQVAALGRAVIEGLHSAGVVSIIKHIPGHGRAMVDSHKDRPVVQAIGPDLDLDLAPFESLSWAPMAMVAHIVYTAWDPDHIATQSPTVIGDIIRGRIGFDGWLMSDDLNMAAMEGSMAERAQGVIEAGCDVALHCSGKMDEMVDVAKVVPDMHRLSCERMDRAMAIRADAGDPLDLAAALEKRDQLLALA</sequence>
<dbReference type="EMBL" id="JAMSHT010000001">
    <property type="protein sequence ID" value="MCM8557552.1"/>
    <property type="molecule type" value="Genomic_DNA"/>
</dbReference>
<comment type="catalytic activity">
    <reaction evidence="1">
        <text>Hydrolysis of terminal non-reducing N-acetyl-D-hexosamine residues in N-acetyl-beta-D-hexosaminides.</text>
        <dbReference type="EC" id="3.2.1.52"/>
    </reaction>
</comment>
<dbReference type="GO" id="GO:0005975">
    <property type="term" value="P:carbohydrate metabolic process"/>
    <property type="evidence" value="ECO:0007669"/>
    <property type="project" value="InterPro"/>
</dbReference>
<dbReference type="Pfam" id="PF00933">
    <property type="entry name" value="Glyco_hydro_3"/>
    <property type="match status" value="1"/>
</dbReference>
<dbReference type="InterPro" id="IPR001764">
    <property type="entry name" value="Glyco_hydro_3_N"/>
</dbReference>
<evidence type="ECO:0000256" key="4">
    <source>
        <dbReference type="ARBA" id="ARBA00022801"/>
    </source>
</evidence>
<protein>
    <recommendedName>
        <fullName evidence="3">beta-N-acetylhexosaminidase</fullName>
        <ecNumber evidence="3">3.2.1.52</ecNumber>
    </recommendedName>
</protein>
<dbReference type="Gene3D" id="3.20.20.300">
    <property type="entry name" value="Glycoside hydrolase, family 3, N-terminal domain"/>
    <property type="match status" value="1"/>
</dbReference>
<evidence type="ECO:0000256" key="3">
    <source>
        <dbReference type="ARBA" id="ARBA00012663"/>
    </source>
</evidence>
<evidence type="ECO:0000313" key="8">
    <source>
        <dbReference type="Proteomes" id="UP001155128"/>
    </source>
</evidence>
<comment type="similarity">
    <text evidence="2">Belongs to the glycosyl hydrolase 3 family.</text>
</comment>
<dbReference type="Proteomes" id="UP001155128">
    <property type="component" value="Unassembled WGS sequence"/>
</dbReference>
<dbReference type="AlphaFoldDB" id="A0A9X2ELB7"/>
<dbReference type="RefSeq" id="WP_252113705.1">
    <property type="nucleotide sequence ID" value="NZ_JAMSHT010000001.1"/>
</dbReference>
<keyword evidence="4 7" id="KW-0378">Hydrolase</keyword>
<evidence type="ECO:0000256" key="1">
    <source>
        <dbReference type="ARBA" id="ARBA00001231"/>
    </source>
</evidence>
<dbReference type="InterPro" id="IPR050226">
    <property type="entry name" value="NagZ_Beta-hexosaminidase"/>
</dbReference>